<name>A0A7S1YAZ3_9STRA</name>
<sequence>MPEADFEERSKLFAIRKVQDGKGFSGKGYAPGGTELSHRAWDGLVRRLLHAVMTNDSFNVILGGHSAAAGHGNHFKQAYIMQFHKVAEPVFALLGMDLTSRNLAQGGLGTLEHSLGARSMYGSDVDIQLWDSGMTEGRDPRAVDLFHRQSILGSDRAPLQLGDQGGHISILHEHGDADVGMIGEGNQGLLPTIGSEEQAQNVPYAVRYMKCTPDRGDLCKQHKYQGKCWIDGQWDQYNPTNQNKEPGSRVNWHPGNRFHQILGRNLAFTVLLALKEGLQKWKDAPDYALPDEAWHVTAYYQNIQNKVRNIPDSVGACPQGNPALSKRFCNMGVRYAATEFTPRPFPDATSLQSIMVKANEGYGGGGVPHYTQPMVYTGPGPHNPSFDIPEGQIDVLAIVSNGRDIPPYPVQPKPQRHRQLDGEPIESGLGWQPSDMRNGYCDGTWNMECNRPADEQCLLSGHADSRGGWIFGGLSGWMVFNLKDVRDGLIALKIETWHSQKEVSIAQDWTTVNGKLRRRNLRSVAEIEEEQATDDNNNDERMMAQQEERELKQPPPGYCPEFRFEYAIDGEVVASLDQNQFGAWMKPVQRVVEIGVVMDDPNFEGPKDVQLAIRQVGCAQSSLKAMKLTHVYWS</sequence>
<dbReference type="AlphaFoldDB" id="A0A7S1YAZ3"/>
<gene>
    <name evidence="2" type="ORF">GOCE00092_LOCUS15488</name>
</gene>
<dbReference type="EMBL" id="HBGK01029731">
    <property type="protein sequence ID" value="CAD9288011.1"/>
    <property type="molecule type" value="Transcribed_RNA"/>
</dbReference>
<evidence type="ECO:0000256" key="1">
    <source>
        <dbReference type="SAM" id="MobiDB-lite"/>
    </source>
</evidence>
<feature type="compositionally biased region" description="Basic and acidic residues" evidence="1">
    <location>
        <begin position="538"/>
        <end position="552"/>
    </location>
</feature>
<organism evidence="2">
    <name type="scientific">Grammatophora oceanica</name>
    <dbReference type="NCBI Taxonomy" id="210454"/>
    <lineage>
        <taxon>Eukaryota</taxon>
        <taxon>Sar</taxon>
        <taxon>Stramenopiles</taxon>
        <taxon>Ochrophyta</taxon>
        <taxon>Bacillariophyta</taxon>
        <taxon>Fragilariophyceae</taxon>
        <taxon>Fragilariophycidae</taxon>
        <taxon>Rhabdonematales</taxon>
        <taxon>Grammatophoraceae</taxon>
        <taxon>Grammatophora</taxon>
    </lineage>
</organism>
<reference evidence="2" key="1">
    <citation type="submission" date="2021-01" db="EMBL/GenBank/DDBJ databases">
        <authorList>
            <person name="Corre E."/>
            <person name="Pelletier E."/>
            <person name="Niang G."/>
            <person name="Scheremetjew M."/>
            <person name="Finn R."/>
            <person name="Kale V."/>
            <person name="Holt S."/>
            <person name="Cochrane G."/>
            <person name="Meng A."/>
            <person name="Brown T."/>
            <person name="Cohen L."/>
        </authorList>
    </citation>
    <scope>NUCLEOTIDE SEQUENCE</scope>
    <source>
        <strain evidence="2">CCMP 410</strain>
    </source>
</reference>
<accession>A0A7S1YAZ3</accession>
<feature type="compositionally biased region" description="Acidic residues" evidence="1">
    <location>
        <begin position="527"/>
        <end position="537"/>
    </location>
</feature>
<proteinExistence type="predicted"/>
<feature type="region of interest" description="Disordered" evidence="1">
    <location>
        <begin position="527"/>
        <end position="555"/>
    </location>
</feature>
<protein>
    <submittedName>
        <fullName evidence="2">Uncharacterized protein</fullName>
    </submittedName>
</protein>
<evidence type="ECO:0000313" key="2">
    <source>
        <dbReference type="EMBL" id="CAD9288011.1"/>
    </source>
</evidence>